<gene>
    <name evidence="1" type="ORF">NCTC10181_00663</name>
</gene>
<accession>A0A449B2K8</accession>
<name>A0A449B2K8_9BACT</name>
<dbReference type="KEGG" id="mcit:NCTC10181_00663"/>
<protein>
    <submittedName>
        <fullName evidence="1">Uncharacterized protein</fullName>
    </submittedName>
</protein>
<sequence>MTIPKPLKLTTKIWKNHTETLKQELDIFPQKDLCKKVIKNLAKM</sequence>
<dbReference type="AlphaFoldDB" id="A0A449B2K8"/>
<evidence type="ECO:0000313" key="2">
    <source>
        <dbReference type="Proteomes" id="UP000290985"/>
    </source>
</evidence>
<keyword evidence="2" id="KW-1185">Reference proteome</keyword>
<organism evidence="1 2">
    <name type="scientific">Mycoplasmopsis citelli</name>
    <dbReference type="NCBI Taxonomy" id="171281"/>
    <lineage>
        <taxon>Bacteria</taxon>
        <taxon>Bacillati</taxon>
        <taxon>Mycoplasmatota</taxon>
        <taxon>Mycoplasmoidales</taxon>
        <taxon>Metamycoplasmataceae</taxon>
        <taxon>Mycoplasmopsis</taxon>
    </lineage>
</organism>
<dbReference type="EMBL" id="LR215036">
    <property type="protein sequence ID" value="VEU74801.1"/>
    <property type="molecule type" value="Genomic_DNA"/>
</dbReference>
<dbReference type="RefSeq" id="WP_268809164.1">
    <property type="nucleotide sequence ID" value="NZ_LR215036.1"/>
</dbReference>
<reference evidence="1 2" key="1">
    <citation type="submission" date="2019-01" db="EMBL/GenBank/DDBJ databases">
        <authorList>
            <consortium name="Pathogen Informatics"/>
        </authorList>
    </citation>
    <scope>NUCLEOTIDE SEQUENCE [LARGE SCALE GENOMIC DNA]</scope>
    <source>
        <strain evidence="1 2">NCTC10181</strain>
    </source>
</reference>
<proteinExistence type="predicted"/>
<evidence type="ECO:0000313" key="1">
    <source>
        <dbReference type="EMBL" id="VEU74801.1"/>
    </source>
</evidence>
<dbReference type="Proteomes" id="UP000290985">
    <property type="component" value="Chromosome"/>
</dbReference>